<dbReference type="Proteomes" id="UP001230908">
    <property type="component" value="Unassembled WGS sequence"/>
</dbReference>
<gene>
    <name evidence="1" type="ORF">RB614_24025</name>
</gene>
<dbReference type="EMBL" id="JAVHUY010000023">
    <property type="protein sequence ID" value="MDQ7907593.1"/>
    <property type="molecule type" value="Genomic_DNA"/>
</dbReference>
<sequence length="286" mass="31034">MADNATVAGVRLRRRLDGCIAAQDARPALEHMALAEASAVLDDVLADTAALGGSAARMIADLSLLHRVRAMGLGDPVEELHACVALQILAYVIDPAAVAPQTYEEIGRAIAAGADTDLPTARLRALQGHASAVRAAWRRERDSGLADTFVRAFERLVEVAGQEVPNWPTRLLDLAVAFDQRYRLHEPHGALSDLEQGIRLADEAISAAAGDRDLLIRAHKIRAPMLMTRDELTPDSTDLVAAAVSFAALVDLTPHDHPEYRRHRANLEKMQHLLHTTQPPAGRPRQ</sequence>
<comment type="caution">
    <text evidence="1">The sequence shown here is derived from an EMBL/GenBank/DDBJ whole genome shotgun (WGS) entry which is preliminary data.</text>
</comment>
<name>A0ABU0ZKL3_9ACTN</name>
<organism evidence="1 2">
    <name type="scientific">Phytohabitans maris</name>
    <dbReference type="NCBI Taxonomy" id="3071409"/>
    <lineage>
        <taxon>Bacteria</taxon>
        <taxon>Bacillati</taxon>
        <taxon>Actinomycetota</taxon>
        <taxon>Actinomycetes</taxon>
        <taxon>Micromonosporales</taxon>
        <taxon>Micromonosporaceae</taxon>
    </lineage>
</organism>
<evidence type="ECO:0000313" key="2">
    <source>
        <dbReference type="Proteomes" id="UP001230908"/>
    </source>
</evidence>
<dbReference type="RefSeq" id="WP_308714870.1">
    <property type="nucleotide sequence ID" value="NZ_JAVHUY010000023.1"/>
</dbReference>
<keyword evidence="2" id="KW-1185">Reference proteome</keyword>
<evidence type="ECO:0000313" key="1">
    <source>
        <dbReference type="EMBL" id="MDQ7907593.1"/>
    </source>
</evidence>
<protein>
    <submittedName>
        <fullName evidence="1">Uncharacterized protein</fullName>
    </submittedName>
</protein>
<accession>A0ABU0ZKL3</accession>
<proteinExistence type="predicted"/>
<reference evidence="1 2" key="1">
    <citation type="submission" date="2023-08" db="EMBL/GenBank/DDBJ databases">
        <title>Phytohabitans sansha sp. nov., isolated from marine sediment.</title>
        <authorList>
            <person name="Zhao Y."/>
            <person name="Yi K."/>
        </authorList>
    </citation>
    <scope>NUCLEOTIDE SEQUENCE [LARGE SCALE GENOMIC DNA]</scope>
    <source>
        <strain evidence="1 2">ZYX-F-186</strain>
    </source>
</reference>